<dbReference type="RefSeq" id="WP_206569438.1">
    <property type="nucleotide sequence ID" value="NZ_JAFKCW010000002.1"/>
</dbReference>
<dbReference type="EMBL" id="JAFKCW010000002">
    <property type="protein sequence ID" value="MBN7801450.1"/>
    <property type="molecule type" value="Genomic_DNA"/>
</dbReference>
<name>A0ABS3BSW7_9BACT</name>
<protein>
    <submittedName>
        <fullName evidence="3">DUF4397 domain-containing protein</fullName>
    </submittedName>
</protein>
<sequence>MSIISKSKFKFSRGFAIAAGILASSLALSSCMDDIESPELPPAAYVSIYQGASAAPVMNIYANQNQVNQQPLGYTQVLPYSAYYTGNRDFRFSASNSATSLLEKTFQLKADSVYSIFVATKAEGIDAIISEDIWEEPTAEKAQLRFVHLSPDSENVYLEISGSTTPLVAESTFKSVSEFEEITPGNVTLKVKSTETDEVLIQTGTLEMKGNRVYTLILRGLQAETTGDKKLDIQLVTNFINY</sequence>
<keyword evidence="1" id="KW-0732">Signal</keyword>
<keyword evidence="4" id="KW-1185">Reference proteome</keyword>
<feature type="chain" id="PRO_5045481099" evidence="1">
    <location>
        <begin position="30"/>
        <end position="242"/>
    </location>
</feature>
<comment type="caution">
    <text evidence="3">The sequence shown here is derived from an EMBL/GenBank/DDBJ whole genome shotgun (WGS) entry which is preliminary data.</text>
</comment>
<evidence type="ECO:0000256" key="1">
    <source>
        <dbReference type="SAM" id="SignalP"/>
    </source>
</evidence>
<dbReference type="Proteomes" id="UP000664698">
    <property type="component" value="Unassembled WGS sequence"/>
</dbReference>
<dbReference type="PROSITE" id="PS51257">
    <property type="entry name" value="PROKAR_LIPOPROTEIN"/>
    <property type="match status" value="1"/>
</dbReference>
<accession>A0ABS3BSW7</accession>
<reference evidence="3 4" key="1">
    <citation type="submission" date="2021-03" db="EMBL/GenBank/DDBJ databases">
        <title>novel species isolated from a fishpond in China.</title>
        <authorList>
            <person name="Lu H."/>
            <person name="Cai Z."/>
        </authorList>
    </citation>
    <scope>NUCLEOTIDE SEQUENCE [LARGE SCALE GENOMIC DNA]</scope>
    <source>
        <strain evidence="3 4">JCM 31546</strain>
    </source>
</reference>
<evidence type="ECO:0000313" key="3">
    <source>
        <dbReference type="EMBL" id="MBN7801450.1"/>
    </source>
</evidence>
<dbReference type="Pfam" id="PF14344">
    <property type="entry name" value="DUF4397"/>
    <property type="match status" value="1"/>
</dbReference>
<evidence type="ECO:0000259" key="2">
    <source>
        <dbReference type="Pfam" id="PF14344"/>
    </source>
</evidence>
<evidence type="ECO:0000313" key="4">
    <source>
        <dbReference type="Proteomes" id="UP000664698"/>
    </source>
</evidence>
<feature type="signal peptide" evidence="1">
    <location>
        <begin position="1"/>
        <end position="29"/>
    </location>
</feature>
<dbReference type="InterPro" id="IPR025510">
    <property type="entry name" value="DUF4397"/>
</dbReference>
<organism evidence="3 4">
    <name type="scientific">Algoriphagus aestuariicola</name>
    <dbReference type="NCBI Taxonomy" id="1852016"/>
    <lineage>
        <taxon>Bacteria</taxon>
        <taxon>Pseudomonadati</taxon>
        <taxon>Bacteroidota</taxon>
        <taxon>Cytophagia</taxon>
        <taxon>Cytophagales</taxon>
        <taxon>Cyclobacteriaceae</taxon>
        <taxon>Algoriphagus</taxon>
    </lineage>
</organism>
<feature type="domain" description="DUF4397" evidence="2">
    <location>
        <begin position="44"/>
        <end position="157"/>
    </location>
</feature>
<gene>
    <name evidence="3" type="ORF">J0A67_11300</name>
</gene>
<proteinExistence type="predicted"/>